<accession>A0ACC1PAI9</accession>
<dbReference type="Proteomes" id="UP001143856">
    <property type="component" value="Unassembled WGS sequence"/>
</dbReference>
<dbReference type="EMBL" id="JAPDGR010000707">
    <property type="protein sequence ID" value="KAJ2988028.1"/>
    <property type="molecule type" value="Genomic_DNA"/>
</dbReference>
<evidence type="ECO:0000313" key="1">
    <source>
        <dbReference type="EMBL" id="KAJ2988028.1"/>
    </source>
</evidence>
<keyword evidence="2" id="KW-1185">Reference proteome</keyword>
<sequence length="125" mass="14122">MITRFITEVNTRFNPFSLRSRATRLFLSYLPPNARATGMQINTTLLPKTSTEPNTLSVKFSASYSSRRSQRLVAKSSRHRTDMFVSTEDGKEMKLDGETLGIRGIIEEVDRHSRALQKQADLADG</sequence>
<organism evidence="1 2">
    <name type="scientific">Xylaria curta</name>
    <dbReference type="NCBI Taxonomy" id="42375"/>
    <lineage>
        <taxon>Eukaryota</taxon>
        <taxon>Fungi</taxon>
        <taxon>Dikarya</taxon>
        <taxon>Ascomycota</taxon>
        <taxon>Pezizomycotina</taxon>
        <taxon>Sordariomycetes</taxon>
        <taxon>Xylariomycetidae</taxon>
        <taxon>Xylariales</taxon>
        <taxon>Xylariaceae</taxon>
        <taxon>Xylaria</taxon>
    </lineage>
</organism>
<name>A0ACC1PAI9_9PEZI</name>
<proteinExistence type="predicted"/>
<gene>
    <name evidence="1" type="ORF">NUW58_g4194</name>
</gene>
<comment type="caution">
    <text evidence="1">The sequence shown here is derived from an EMBL/GenBank/DDBJ whole genome shotgun (WGS) entry which is preliminary data.</text>
</comment>
<protein>
    <submittedName>
        <fullName evidence="1">Uncharacterized protein</fullName>
    </submittedName>
</protein>
<evidence type="ECO:0000313" key="2">
    <source>
        <dbReference type="Proteomes" id="UP001143856"/>
    </source>
</evidence>
<reference evidence="1" key="1">
    <citation type="submission" date="2022-10" db="EMBL/GenBank/DDBJ databases">
        <title>Genome Sequence of Xylaria curta.</title>
        <authorList>
            <person name="Buettner E."/>
        </authorList>
    </citation>
    <scope>NUCLEOTIDE SEQUENCE</scope>
    <source>
        <strain evidence="1">Babe10</strain>
    </source>
</reference>